<feature type="domain" description="STAS" evidence="1">
    <location>
        <begin position="4"/>
        <end position="113"/>
    </location>
</feature>
<dbReference type="PROSITE" id="PS50801">
    <property type="entry name" value="STAS"/>
    <property type="match status" value="2"/>
</dbReference>
<gene>
    <name evidence="2" type="ORF">A2519_01430</name>
</gene>
<dbReference type="EMBL" id="MFYX01000131">
    <property type="protein sequence ID" value="OGK01165.1"/>
    <property type="molecule type" value="Genomic_DNA"/>
</dbReference>
<evidence type="ECO:0000259" key="1">
    <source>
        <dbReference type="PROSITE" id="PS50801"/>
    </source>
</evidence>
<accession>A0A1F7F3C2</accession>
<dbReference type="CDD" id="cd07043">
    <property type="entry name" value="STAS_anti-anti-sigma_factors"/>
    <property type="match status" value="2"/>
</dbReference>
<dbReference type="SUPFAM" id="SSF52091">
    <property type="entry name" value="SpoIIaa-like"/>
    <property type="match status" value="2"/>
</dbReference>
<evidence type="ECO:0000313" key="2">
    <source>
        <dbReference type="EMBL" id="OGK01165.1"/>
    </source>
</evidence>
<protein>
    <recommendedName>
        <fullName evidence="1">STAS domain-containing protein</fullName>
    </recommendedName>
</protein>
<organism evidence="2 3">
    <name type="scientific">Candidatus Raymondbacteria bacterium RIFOXYD12_FULL_49_13</name>
    <dbReference type="NCBI Taxonomy" id="1817890"/>
    <lineage>
        <taxon>Bacteria</taxon>
        <taxon>Raymondiibacteriota</taxon>
    </lineage>
</organism>
<dbReference type="GO" id="GO:0043856">
    <property type="term" value="F:anti-sigma factor antagonist activity"/>
    <property type="evidence" value="ECO:0007669"/>
    <property type="project" value="TreeGrafter"/>
</dbReference>
<feature type="domain" description="STAS" evidence="1">
    <location>
        <begin position="161"/>
        <end position="234"/>
    </location>
</feature>
<sequence length="234" mass="26479">MKNTSVSIKKIKDIIFFCLSGNTETDLTTLTAPFVQERLTTDIKKVVLDLEEVTRFYSASISRLVEILRTVEKQGSVLYLVNVPAAVSKVLSMANIANKFTIYESEYEFILDHGLEEEFFEKKPDARENREALRISLVKNGDNHVIRIEGSMIEEPQHNLLIEEVKLALAQSAKSIIIDFEKTIFIDSLSVGKLMVAYKMCDENGVRIRAINANDVVKDVLMLTQIGTLYGIER</sequence>
<dbReference type="Proteomes" id="UP000179243">
    <property type="component" value="Unassembled WGS sequence"/>
</dbReference>
<dbReference type="Gene3D" id="3.30.750.24">
    <property type="entry name" value="STAS domain"/>
    <property type="match status" value="2"/>
</dbReference>
<evidence type="ECO:0000313" key="3">
    <source>
        <dbReference type="Proteomes" id="UP000179243"/>
    </source>
</evidence>
<dbReference type="Pfam" id="PF01740">
    <property type="entry name" value="STAS"/>
    <property type="match status" value="2"/>
</dbReference>
<dbReference type="AlphaFoldDB" id="A0A1F7F3C2"/>
<name>A0A1F7F3C2_UNCRA</name>
<dbReference type="PANTHER" id="PTHR33495">
    <property type="entry name" value="ANTI-SIGMA FACTOR ANTAGONIST TM_1081-RELATED-RELATED"/>
    <property type="match status" value="1"/>
</dbReference>
<proteinExistence type="predicted"/>
<comment type="caution">
    <text evidence="2">The sequence shown here is derived from an EMBL/GenBank/DDBJ whole genome shotgun (WGS) entry which is preliminary data.</text>
</comment>
<dbReference type="InterPro" id="IPR036513">
    <property type="entry name" value="STAS_dom_sf"/>
</dbReference>
<dbReference type="InterPro" id="IPR002645">
    <property type="entry name" value="STAS_dom"/>
</dbReference>
<reference evidence="2 3" key="1">
    <citation type="journal article" date="2016" name="Nat. Commun.">
        <title>Thousands of microbial genomes shed light on interconnected biogeochemical processes in an aquifer system.</title>
        <authorList>
            <person name="Anantharaman K."/>
            <person name="Brown C.T."/>
            <person name="Hug L.A."/>
            <person name="Sharon I."/>
            <person name="Castelle C.J."/>
            <person name="Probst A.J."/>
            <person name="Thomas B.C."/>
            <person name="Singh A."/>
            <person name="Wilkins M.J."/>
            <person name="Karaoz U."/>
            <person name="Brodie E.L."/>
            <person name="Williams K.H."/>
            <person name="Hubbard S.S."/>
            <person name="Banfield J.F."/>
        </authorList>
    </citation>
    <scope>NUCLEOTIDE SEQUENCE [LARGE SCALE GENOMIC DNA]</scope>
</reference>